<sequence length="144" mass="14809">MPFKARIRSLLLAVGIGCGVALVPVGIALADGGQPVAQIAGPAGSPKAEARVLSTAEASSPRRACNTTVEQPGGINTTIYVYYNNCGTIRLLLTPNSRAVAFDGSYTYVGSCAAVPGGTIVRWTVSPSQFPPVATNNWGLTNCV</sequence>
<evidence type="ECO:0000313" key="1">
    <source>
        <dbReference type="EMBL" id="OOC01945.1"/>
    </source>
</evidence>
<dbReference type="EMBL" id="MUXN01000027">
    <property type="protein sequence ID" value="OOC01945.1"/>
    <property type="molecule type" value="Genomic_DNA"/>
</dbReference>
<evidence type="ECO:0000313" key="2">
    <source>
        <dbReference type="Proteomes" id="UP000188551"/>
    </source>
</evidence>
<gene>
    <name evidence="1" type="ORF">B0293_37290</name>
</gene>
<dbReference type="RefSeq" id="WP_039915606.1">
    <property type="nucleotide sequence ID" value="NZ_ANMG01000005.1"/>
</dbReference>
<dbReference type="Proteomes" id="UP000188551">
    <property type="component" value="Unassembled WGS sequence"/>
</dbReference>
<keyword evidence="2" id="KW-1185">Reference proteome</keyword>
<protein>
    <recommendedName>
        <fullName evidence="3">Secreted protein</fullName>
    </recommendedName>
</protein>
<name>A0ABX3J2N3_9PSEU</name>
<comment type="caution">
    <text evidence="1">The sequence shown here is derived from an EMBL/GenBank/DDBJ whole genome shotgun (WGS) entry which is preliminary data.</text>
</comment>
<accession>A0ABX3J2N3</accession>
<organism evidence="1 2">
    <name type="scientific">Amycolatopsis azurea DSM 43854</name>
    <dbReference type="NCBI Taxonomy" id="1238180"/>
    <lineage>
        <taxon>Bacteria</taxon>
        <taxon>Bacillati</taxon>
        <taxon>Actinomycetota</taxon>
        <taxon>Actinomycetes</taxon>
        <taxon>Pseudonocardiales</taxon>
        <taxon>Pseudonocardiaceae</taxon>
        <taxon>Amycolatopsis</taxon>
    </lineage>
</organism>
<evidence type="ECO:0008006" key="3">
    <source>
        <dbReference type="Google" id="ProtNLM"/>
    </source>
</evidence>
<reference evidence="1 2" key="1">
    <citation type="submission" date="2017-02" db="EMBL/GenBank/DDBJ databases">
        <title>Amycolatopsis azurea DSM 43854 draft genome.</title>
        <authorList>
            <person name="Mayilraj S."/>
        </authorList>
    </citation>
    <scope>NUCLEOTIDE SEQUENCE [LARGE SCALE GENOMIC DNA]</scope>
    <source>
        <strain evidence="1 2">DSM 43854</strain>
    </source>
</reference>
<proteinExistence type="predicted"/>